<dbReference type="SUPFAM" id="SSF54909">
    <property type="entry name" value="Dimeric alpha+beta barrel"/>
    <property type="match status" value="1"/>
</dbReference>
<dbReference type="InterPro" id="IPR013097">
    <property type="entry name" value="Dabb"/>
</dbReference>
<dbReference type="EMBL" id="PYGA01000027">
    <property type="protein sequence ID" value="PSK89128.1"/>
    <property type="molecule type" value="Genomic_DNA"/>
</dbReference>
<proteinExistence type="predicted"/>
<dbReference type="Gene3D" id="3.30.70.100">
    <property type="match status" value="1"/>
</dbReference>
<gene>
    <name evidence="2" type="ORF">CLV63_1271</name>
</gene>
<dbReference type="PROSITE" id="PS51502">
    <property type="entry name" value="S_R_A_B_BARREL"/>
    <property type="match status" value="1"/>
</dbReference>
<dbReference type="InterPro" id="IPR011008">
    <property type="entry name" value="Dimeric_a/b-barrel"/>
</dbReference>
<keyword evidence="3" id="KW-1185">Reference proteome</keyword>
<evidence type="ECO:0000313" key="3">
    <source>
        <dbReference type="Proteomes" id="UP000240542"/>
    </source>
</evidence>
<dbReference type="Pfam" id="PF07876">
    <property type="entry name" value="Dabb"/>
    <property type="match status" value="1"/>
</dbReference>
<name>A0A2P8CVX6_9ACTN</name>
<dbReference type="Proteomes" id="UP000240542">
    <property type="component" value="Unassembled WGS sequence"/>
</dbReference>
<dbReference type="SMART" id="SM00886">
    <property type="entry name" value="Dabb"/>
    <property type="match status" value="1"/>
</dbReference>
<evidence type="ECO:0000259" key="1">
    <source>
        <dbReference type="PROSITE" id="PS51502"/>
    </source>
</evidence>
<protein>
    <submittedName>
        <fullName evidence="2">Stress responsive alpha/beta barrel protein</fullName>
    </submittedName>
</protein>
<dbReference type="RefSeq" id="WP_106586229.1">
    <property type="nucleotide sequence ID" value="NZ_PYGA01000027.1"/>
</dbReference>
<comment type="caution">
    <text evidence="2">The sequence shown here is derived from an EMBL/GenBank/DDBJ whole genome shotgun (WGS) entry which is preliminary data.</text>
</comment>
<reference evidence="2 3" key="1">
    <citation type="submission" date="2018-03" db="EMBL/GenBank/DDBJ databases">
        <title>Genomic Encyclopedia of Archaeal and Bacterial Type Strains, Phase II (KMG-II): from individual species to whole genera.</title>
        <authorList>
            <person name="Goeker M."/>
        </authorList>
    </citation>
    <scope>NUCLEOTIDE SEQUENCE [LARGE SCALE GENOMIC DNA]</scope>
    <source>
        <strain evidence="2 3">DSM 45312</strain>
    </source>
</reference>
<evidence type="ECO:0000313" key="2">
    <source>
        <dbReference type="EMBL" id="PSK89128.1"/>
    </source>
</evidence>
<sequence length="104" mass="10936">MGIRHIALFRWADGVTEDQVAGVAAALSVLPAAVPQLQAYAFGPDVGISEGAYDFGVVADVADPEGFAGYRDHPEHQKALGVILPLLADRAAIQFRLPDTPGEP</sequence>
<dbReference type="OrthoDB" id="6637496at2"/>
<accession>A0A2P8CVX6</accession>
<organism evidence="2 3">
    <name type="scientific">Murinocardiopsis flavida</name>
    <dbReference type="NCBI Taxonomy" id="645275"/>
    <lineage>
        <taxon>Bacteria</taxon>
        <taxon>Bacillati</taxon>
        <taxon>Actinomycetota</taxon>
        <taxon>Actinomycetes</taxon>
        <taxon>Streptosporangiales</taxon>
        <taxon>Nocardiopsidaceae</taxon>
        <taxon>Murinocardiopsis</taxon>
    </lineage>
</organism>
<feature type="domain" description="Stress-response A/B barrel" evidence="1">
    <location>
        <begin position="3"/>
        <end position="95"/>
    </location>
</feature>
<dbReference type="AlphaFoldDB" id="A0A2P8CVX6"/>